<evidence type="ECO:0000256" key="12">
    <source>
        <dbReference type="RuleBase" id="RU364031"/>
    </source>
</evidence>
<comment type="subcellular location">
    <subcellularLocation>
        <location evidence="1 12">Mitochondrion inner membrane</location>
        <topology evidence="1 12">Multi-pass membrane protein</topology>
    </subcellularLocation>
</comment>
<dbReference type="CTD" id="6392"/>
<evidence type="ECO:0000256" key="1">
    <source>
        <dbReference type="ARBA" id="ARBA00004448"/>
    </source>
</evidence>
<reference evidence="14" key="1">
    <citation type="submission" date="2025-08" db="UniProtKB">
        <authorList>
            <consortium name="RefSeq"/>
        </authorList>
    </citation>
    <scope>IDENTIFICATION</scope>
    <source>
        <strain evidence="14">USDA-PBARC FA_bdor</strain>
        <tissue evidence="14">Whole organism</tissue>
    </source>
</reference>
<evidence type="ECO:0000256" key="4">
    <source>
        <dbReference type="ARBA" id="ARBA00022692"/>
    </source>
</evidence>
<comment type="function">
    <text evidence="12">Membrane-anchoring subunit of succinate dehydrogenase (SDH) that is involved in complex II of the mitochondrial electron transport chain and is responsible for transferring electrons from succinate to ubiquinone (coenzyme Q).</text>
</comment>
<keyword evidence="4 12" id="KW-0812">Transmembrane</keyword>
<evidence type="ECO:0000256" key="8">
    <source>
        <dbReference type="ARBA" id="ARBA00023128"/>
    </source>
</evidence>
<dbReference type="OrthoDB" id="18577at2759"/>
<evidence type="ECO:0000256" key="2">
    <source>
        <dbReference type="ARBA" id="ARBA00007294"/>
    </source>
</evidence>
<dbReference type="GO" id="GO:0006099">
    <property type="term" value="P:tricarboxylic acid cycle"/>
    <property type="evidence" value="ECO:0007669"/>
    <property type="project" value="UniProtKB-KW"/>
</dbReference>
<dbReference type="PANTHER" id="PTHR13337:SF2">
    <property type="entry name" value="SUCCINATE DEHYDROGENASE [UBIQUINONE] CYTOCHROME B SMALL SUBUNIT, MITOCHONDRIAL"/>
    <property type="match status" value="1"/>
</dbReference>
<sequence length="189" mass="20220">MAYLARCQLSRGLPAISKIVSGSNSRFLVGQKSLQNVVKNYTSLVNNVRKSGVTALRPFAENSQKIGRALVPFANQLRASSTGDHVKLWQMERVVAAAFIVLLPGILIVQNVVLDGLFAALLVMHAHWGLEAVILDYARPAVVGPVLPKILFAALYTMSIVTLAGLLALAYNGPGVGGAVKKFWAIGNK</sequence>
<keyword evidence="3 12" id="KW-0813">Transport</keyword>
<dbReference type="RefSeq" id="XP_011315482.1">
    <property type="nucleotide sequence ID" value="XM_011317180.1"/>
</dbReference>
<dbReference type="Pfam" id="PF05328">
    <property type="entry name" value="CybS"/>
    <property type="match status" value="1"/>
</dbReference>
<evidence type="ECO:0000256" key="6">
    <source>
        <dbReference type="ARBA" id="ARBA00022946"/>
    </source>
</evidence>
<keyword evidence="6 12" id="KW-0809">Transit peptide</keyword>
<evidence type="ECO:0000313" key="14">
    <source>
        <dbReference type="RefSeq" id="XP_011315482.1"/>
    </source>
</evidence>
<keyword evidence="13" id="KW-1185">Reference proteome</keyword>
<dbReference type="GO" id="GO:0006121">
    <property type="term" value="P:mitochondrial electron transport, succinate to ubiquinone"/>
    <property type="evidence" value="ECO:0007669"/>
    <property type="project" value="TreeGrafter"/>
</dbReference>
<dbReference type="GO" id="GO:0005743">
    <property type="term" value="C:mitochondrial inner membrane"/>
    <property type="evidence" value="ECO:0007669"/>
    <property type="project" value="UniProtKB-SubCell"/>
</dbReference>
<comment type="similarity">
    <text evidence="2 12">Belongs to the CybS family.</text>
</comment>
<evidence type="ECO:0000256" key="10">
    <source>
        <dbReference type="PIRSR" id="PIRSR607992-1"/>
    </source>
</evidence>
<keyword evidence="11" id="KW-0408">Iron</keyword>
<evidence type="ECO:0000256" key="9">
    <source>
        <dbReference type="ARBA" id="ARBA00023136"/>
    </source>
</evidence>
<dbReference type="Gene3D" id="1.20.1300.10">
    <property type="entry name" value="Fumarate reductase/succinate dehydrogenase, transmembrane subunit"/>
    <property type="match status" value="1"/>
</dbReference>
<evidence type="ECO:0000256" key="3">
    <source>
        <dbReference type="ARBA" id="ARBA00022448"/>
    </source>
</evidence>
<dbReference type="GO" id="GO:0048039">
    <property type="term" value="F:ubiquinone binding"/>
    <property type="evidence" value="ECO:0007669"/>
    <property type="project" value="TreeGrafter"/>
</dbReference>
<dbReference type="GO" id="GO:0020037">
    <property type="term" value="F:heme binding"/>
    <property type="evidence" value="ECO:0007669"/>
    <property type="project" value="TreeGrafter"/>
</dbReference>
<keyword evidence="12" id="KW-0249">Electron transport</keyword>
<accession>A0A9R1TTH9</accession>
<gene>
    <name evidence="14" type="primary">SdhD</name>
</gene>
<dbReference type="GeneID" id="105274244"/>
<keyword evidence="9 12" id="KW-0472">Membrane</keyword>
<feature type="transmembrane region" description="Helical" evidence="12">
    <location>
        <begin position="150"/>
        <end position="171"/>
    </location>
</feature>
<keyword evidence="5 12" id="KW-0999">Mitochondrion inner membrane</keyword>
<keyword evidence="7 12" id="KW-1133">Transmembrane helix</keyword>
<dbReference type="Proteomes" id="UP000694866">
    <property type="component" value="Unplaced"/>
</dbReference>
<evidence type="ECO:0000313" key="13">
    <source>
        <dbReference type="Proteomes" id="UP000694866"/>
    </source>
</evidence>
<dbReference type="AlphaFoldDB" id="A0A9R1TTH9"/>
<name>A0A9R1TTH9_9HYME</name>
<organism evidence="13 14">
    <name type="scientific">Fopius arisanus</name>
    <dbReference type="NCBI Taxonomy" id="64838"/>
    <lineage>
        <taxon>Eukaryota</taxon>
        <taxon>Metazoa</taxon>
        <taxon>Ecdysozoa</taxon>
        <taxon>Arthropoda</taxon>
        <taxon>Hexapoda</taxon>
        <taxon>Insecta</taxon>
        <taxon>Pterygota</taxon>
        <taxon>Neoptera</taxon>
        <taxon>Endopterygota</taxon>
        <taxon>Hymenoptera</taxon>
        <taxon>Apocrita</taxon>
        <taxon>Ichneumonoidea</taxon>
        <taxon>Braconidae</taxon>
        <taxon>Opiinae</taxon>
        <taxon>Fopius</taxon>
    </lineage>
</organism>
<dbReference type="KEGG" id="fas:105274244"/>
<feature type="binding site" evidence="10">
    <location>
        <position position="137"/>
    </location>
    <ligand>
        <name>a ubiquinone</name>
        <dbReference type="ChEBI" id="CHEBI:16389"/>
        <note>ligand shared with IP/SDHB</note>
    </ligand>
</feature>
<keyword evidence="12" id="KW-0349">Heme</keyword>
<keyword evidence="8 12" id="KW-0496">Mitochondrion</keyword>
<evidence type="ECO:0000256" key="5">
    <source>
        <dbReference type="ARBA" id="ARBA00022792"/>
    </source>
</evidence>
<dbReference type="InterPro" id="IPR007992">
    <property type="entry name" value="CybS"/>
</dbReference>
<evidence type="ECO:0000256" key="7">
    <source>
        <dbReference type="ARBA" id="ARBA00022989"/>
    </source>
</evidence>
<dbReference type="PANTHER" id="PTHR13337">
    <property type="entry name" value="SUCCINATE DEHYDROGENASE"/>
    <property type="match status" value="1"/>
</dbReference>
<feature type="transmembrane region" description="Helical" evidence="12">
    <location>
        <begin position="94"/>
        <end position="113"/>
    </location>
</feature>
<evidence type="ECO:0000256" key="11">
    <source>
        <dbReference type="PIRSR" id="PIRSR607992-2"/>
    </source>
</evidence>
<dbReference type="GO" id="GO:0046872">
    <property type="term" value="F:metal ion binding"/>
    <property type="evidence" value="ECO:0007669"/>
    <property type="project" value="UniProtKB-KW"/>
</dbReference>
<proteinExistence type="inferred from homology"/>
<feature type="binding site" description="axial binding residue" evidence="11">
    <location>
        <position position="125"/>
    </location>
    <ligand>
        <name>heme b</name>
        <dbReference type="ChEBI" id="CHEBI:60344"/>
        <note>ligand shared with SDHC</note>
    </ligand>
    <ligandPart>
        <name>Fe</name>
        <dbReference type="ChEBI" id="CHEBI:18248"/>
    </ligandPart>
</feature>
<keyword evidence="11 12" id="KW-0479">Metal-binding</keyword>
<comment type="caution">
    <text evidence="12">Lacks conserved residue(s) required for the propagation of feature annotation.</text>
</comment>
<keyword evidence="12" id="KW-0816">Tricarboxylic acid cycle</keyword>
<protein>
    <recommendedName>
        <fullName evidence="12">Succinate dehydrogenase [ubiquinone] cytochrome b small subunit</fullName>
    </recommendedName>
</protein>
<dbReference type="InterPro" id="IPR034804">
    <property type="entry name" value="SQR/QFR_C/D"/>
</dbReference>